<protein>
    <recommendedName>
        <fullName evidence="3">TnsA endonuclease-like protein</fullName>
    </recommendedName>
</protein>
<dbReference type="Proteomes" id="UP000320239">
    <property type="component" value="Unassembled WGS sequence"/>
</dbReference>
<evidence type="ECO:0000313" key="1">
    <source>
        <dbReference type="EMBL" id="TWG10700.1"/>
    </source>
</evidence>
<keyword evidence="2" id="KW-1185">Reference proteome</keyword>
<dbReference type="AlphaFoldDB" id="A0A561VGF4"/>
<accession>A0A561VGF4</accession>
<name>A0A561VGF4_ACTTI</name>
<proteinExistence type="predicted"/>
<gene>
    <name evidence="1" type="ORF">FHX34_107196</name>
</gene>
<comment type="caution">
    <text evidence="1">The sequence shown here is derived from an EMBL/GenBank/DDBJ whole genome shotgun (WGS) entry which is preliminary data.</text>
</comment>
<dbReference type="EMBL" id="VIWY01000007">
    <property type="protein sequence ID" value="TWG10700.1"/>
    <property type="molecule type" value="Genomic_DNA"/>
</dbReference>
<organism evidence="1 2">
    <name type="scientific">Actinoplanes teichomyceticus</name>
    <dbReference type="NCBI Taxonomy" id="1867"/>
    <lineage>
        <taxon>Bacteria</taxon>
        <taxon>Bacillati</taxon>
        <taxon>Actinomycetota</taxon>
        <taxon>Actinomycetes</taxon>
        <taxon>Micromonosporales</taxon>
        <taxon>Micromonosporaceae</taxon>
        <taxon>Actinoplanes</taxon>
    </lineage>
</organism>
<evidence type="ECO:0008006" key="3">
    <source>
        <dbReference type="Google" id="ProtNLM"/>
    </source>
</evidence>
<evidence type="ECO:0000313" key="2">
    <source>
        <dbReference type="Proteomes" id="UP000320239"/>
    </source>
</evidence>
<reference evidence="1 2" key="1">
    <citation type="submission" date="2019-06" db="EMBL/GenBank/DDBJ databases">
        <title>Sequencing the genomes of 1000 actinobacteria strains.</title>
        <authorList>
            <person name="Klenk H.-P."/>
        </authorList>
    </citation>
    <scope>NUCLEOTIDE SEQUENCE [LARGE SCALE GENOMIC DNA]</scope>
    <source>
        <strain evidence="1 2">DSM 43866</strain>
    </source>
</reference>
<sequence length="188" mass="21121">MGVTTRHHGAESGLEANLLLALEFAGDLIETLSQPIKLTYRTHEGRSEHTPDFLAITRTGQWLIDVRPERRLTAKTLIDFAATAEVTLAAGWRYAAVIGWHPYGVSVLRNFAAERRPLSNVRNMIGQVLSTVEEGPRLFAEIAEATSYPVIARAYTRHLLWHRRLSIELGAPFGDATMVYRVEEQPWS</sequence>